<dbReference type="Pfam" id="PF00512">
    <property type="entry name" value="HisKA"/>
    <property type="match status" value="1"/>
</dbReference>
<sequence>MVSNRKPGNHTMDTGAFSNEYMFDIIQHIIESLIVITVDGTIEMVNRAACTLLGFHAKELVGNSIVKILKSKKTSKTGALRDLKLDEIKSKGFIRNREMSFRKKDGALVPVLFSGSAVKDVEDRVIRIICSATDISYHKKAEDELKEAKRAAEEASEIKSQFLANMSHEIRTPMNGVIGTTGLLLDTALNAEQRDYAQTIQSSADYLLTLLNDILDFSKVEAGQMDTESIDFDLRRTFEDVMDMFAVRAEEKNIELGGIIQHEIPSLVRGDPGRFRQVLVNLINNALKFTEQGEVVVSASLEKEKKAEVKIKFTVTDTGIGIPKNRTDRLFKPFSQVDPSTSRKYGGTGLGLVISKRLTKIMGGEIGVESVEGKGSKFWFTAVFKKQFIEKVHGSVSRLDIKGKRVLFVDDNETNRFILREQMKCWGVHFDEASDGKQGLEKLRKACSENKPFDIAILDMLMPRMDGEMLGRRIKDDPEIAGTALVMLTSIGKRGDVSRLKEIGFEAYLTKPVKQSELYDCLAEVLTKREGRRYMKHKSIVTKHSLFDSKKRNSRILIAEDNSVNRKMTHKIIEKFGYLADTVVNGEEAVLAFEKGHYNLVLMDVQMPGIDGLEATRAIRRKEKETGGHIPIIAMTAHAMKGDRERCLKAGMDDYISKPVRPQSLAQTISKYLPDQDYGIKRKHTKTIRPETEIIDRQALKELLDGDEDLFKEIIEDFINDLPLQLKLLKEALAENNVGMVRQKAHTIK</sequence>
<dbReference type="InterPro" id="IPR036641">
    <property type="entry name" value="HPT_dom_sf"/>
</dbReference>
<comment type="subcellular location">
    <subcellularLocation>
        <location evidence="2">Cell membrane</location>
        <topology evidence="2">Multi-pass membrane protein</topology>
    </subcellularLocation>
</comment>
<keyword evidence="5" id="KW-0597">Phosphoprotein</keyword>
<dbReference type="Gene3D" id="3.30.565.10">
    <property type="entry name" value="Histidine kinase-like ATPase, C-terminal domain"/>
    <property type="match status" value="1"/>
</dbReference>
<dbReference type="InterPro" id="IPR001789">
    <property type="entry name" value="Sig_transdc_resp-reg_receiver"/>
</dbReference>
<evidence type="ECO:0000256" key="7">
    <source>
        <dbReference type="ARBA" id="ARBA00022692"/>
    </source>
</evidence>
<keyword evidence="6" id="KW-0808">Transferase</keyword>
<accession>A0A0F9HQ42</accession>
<dbReference type="CDD" id="cd00082">
    <property type="entry name" value="HisKA"/>
    <property type="match status" value="1"/>
</dbReference>
<dbReference type="InterPro" id="IPR000700">
    <property type="entry name" value="PAS-assoc_C"/>
</dbReference>
<dbReference type="InterPro" id="IPR011006">
    <property type="entry name" value="CheY-like_superfamily"/>
</dbReference>
<dbReference type="InterPro" id="IPR005467">
    <property type="entry name" value="His_kinase_dom"/>
</dbReference>
<feature type="coiled-coil region" evidence="14">
    <location>
        <begin position="138"/>
        <end position="165"/>
    </location>
</feature>
<evidence type="ECO:0000256" key="6">
    <source>
        <dbReference type="ARBA" id="ARBA00022679"/>
    </source>
</evidence>
<dbReference type="EMBL" id="LAZR01021880">
    <property type="protein sequence ID" value="KKL83795.1"/>
    <property type="molecule type" value="Genomic_DNA"/>
</dbReference>
<keyword evidence="11" id="KW-1133">Transmembrane helix</keyword>
<dbReference type="InterPro" id="IPR036097">
    <property type="entry name" value="HisK_dim/P_sf"/>
</dbReference>
<dbReference type="InterPro" id="IPR035965">
    <property type="entry name" value="PAS-like_dom_sf"/>
</dbReference>
<keyword evidence="9" id="KW-0418">Kinase</keyword>
<evidence type="ECO:0000256" key="4">
    <source>
        <dbReference type="ARBA" id="ARBA00022475"/>
    </source>
</evidence>
<dbReference type="CDD" id="cd17546">
    <property type="entry name" value="REC_hyHK_CKI1_RcsC-like"/>
    <property type="match status" value="1"/>
</dbReference>
<feature type="domain" description="Histidine kinase" evidence="15">
    <location>
        <begin position="165"/>
        <end position="386"/>
    </location>
</feature>
<dbReference type="InterPro" id="IPR000014">
    <property type="entry name" value="PAS"/>
</dbReference>
<evidence type="ECO:0000313" key="20">
    <source>
        <dbReference type="EMBL" id="KKL83795.1"/>
    </source>
</evidence>
<dbReference type="SUPFAM" id="SSF47226">
    <property type="entry name" value="Histidine-containing phosphotransfer domain, HPT domain"/>
    <property type="match status" value="1"/>
</dbReference>
<dbReference type="InterPro" id="IPR004358">
    <property type="entry name" value="Sig_transdc_His_kin-like_C"/>
</dbReference>
<dbReference type="SMART" id="SM00086">
    <property type="entry name" value="PAC"/>
    <property type="match status" value="1"/>
</dbReference>
<dbReference type="PROSITE" id="PS50109">
    <property type="entry name" value="HIS_KIN"/>
    <property type="match status" value="1"/>
</dbReference>
<dbReference type="SMART" id="SM00091">
    <property type="entry name" value="PAS"/>
    <property type="match status" value="1"/>
</dbReference>
<dbReference type="InterPro" id="IPR001610">
    <property type="entry name" value="PAC"/>
</dbReference>
<dbReference type="Gene3D" id="3.30.450.20">
    <property type="entry name" value="PAS domain"/>
    <property type="match status" value="1"/>
</dbReference>
<dbReference type="CDD" id="cd00130">
    <property type="entry name" value="PAS"/>
    <property type="match status" value="1"/>
</dbReference>
<keyword evidence="10" id="KW-0067">ATP-binding</keyword>
<dbReference type="SMART" id="SM00388">
    <property type="entry name" value="HisKA"/>
    <property type="match status" value="1"/>
</dbReference>
<dbReference type="SUPFAM" id="SSF55785">
    <property type="entry name" value="PYP-like sensor domain (PAS domain)"/>
    <property type="match status" value="1"/>
</dbReference>
<keyword evidence="13" id="KW-0472">Membrane</keyword>
<dbReference type="InterPro" id="IPR003594">
    <property type="entry name" value="HATPase_dom"/>
</dbReference>
<dbReference type="SUPFAM" id="SSF52172">
    <property type="entry name" value="CheY-like"/>
    <property type="match status" value="2"/>
</dbReference>
<evidence type="ECO:0000259" key="16">
    <source>
        <dbReference type="PROSITE" id="PS50110"/>
    </source>
</evidence>
<feature type="domain" description="PAS" evidence="17">
    <location>
        <begin position="18"/>
        <end position="66"/>
    </location>
</feature>
<feature type="domain" description="PAC" evidence="18">
    <location>
        <begin position="95"/>
        <end position="147"/>
    </location>
</feature>
<evidence type="ECO:0000256" key="3">
    <source>
        <dbReference type="ARBA" id="ARBA00012438"/>
    </source>
</evidence>
<dbReference type="SUPFAM" id="SSF47384">
    <property type="entry name" value="Homodimeric domain of signal transducing histidine kinase"/>
    <property type="match status" value="1"/>
</dbReference>
<dbReference type="EC" id="2.7.13.3" evidence="3"/>
<name>A0A0F9HQ42_9ZZZZ</name>
<dbReference type="PROSITE" id="PS50110">
    <property type="entry name" value="RESPONSE_REGULATORY"/>
    <property type="match status" value="2"/>
</dbReference>
<reference evidence="20" key="1">
    <citation type="journal article" date="2015" name="Nature">
        <title>Complex archaea that bridge the gap between prokaryotes and eukaryotes.</title>
        <authorList>
            <person name="Spang A."/>
            <person name="Saw J.H."/>
            <person name="Jorgensen S.L."/>
            <person name="Zaremba-Niedzwiedzka K."/>
            <person name="Martijn J."/>
            <person name="Lind A.E."/>
            <person name="van Eijk R."/>
            <person name="Schleper C."/>
            <person name="Guy L."/>
            <person name="Ettema T.J."/>
        </authorList>
    </citation>
    <scope>NUCLEOTIDE SEQUENCE</scope>
</reference>
<dbReference type="FunFam" id="1.10.287.130:FF:000003">
    <property type="entry name" value="Histidine kinase"/>
    <property type="match status" value="1"/>
</dbReference>
<dbReference type="PROSITE" id="PS50113">
    <property type="entry name" value="PAC"/>
    <property type="match status" value="1"/>
</dbReference>
<dbReference type="FunFam" id="3.30.565.10:FF:000010">
    <property type="entry name" value="Sensor histidine kinase RcsC"/>
    <property type="match status" value="1"/>
</dbReference>
<dbReference type="Gene3D" id="1.20.120.160">
    <property type="entry name" value="HPT domain"/>
    <property type="match status" value="1"/>
</dbReference>
<evidence type="ECO:0000256" key="2">
    <source>
        <dbReference type="ARBA" id="ARBA00004651"/>
    </source>
</evidence>
<dbReference type="PRINTS" id="PR00344">
    <property type="entry name" value="BCTRLSENSOR"/>
</dbReference>
<evidence type="ECO:0000259" key="18">
    <source>
        <dbReference type="PROSITE" id="PS50113"/>
    </source>
</evidence>
<gene>
    <name evidence="20" type="ORF">LCGC14_1971160</name>
</gene>
<evidence type="ECO:0000256" key="9">
    <source>
        <dbReference type="ARBA" id="ARBA00022777"/>
    </source>
</evidence>
<dbReference type="SMART" id="SM00387">
    <property type="entry name" value="HATPase_c"/>
    <property type="match status" value="1"/>
</dbReference>
<dbReference type="SUPFAM" id="SSF55874">
    <property type="entry name" value="ATPase domain of HSP90 chaperone/DNA topoisomerase II/histidine kinase"/>
    <property type="match status" value="1"/>
</dbReference>
<evidence type="ECO:0000256" key="14">
    <source>
        <dbReference type="SAM" id="Coils"/>
    </source>
</evidence>
<evidence type="ECO:0000256" key="1">
    <source>
        <dbReference type="ARBA" id="ARBA00000085"/>
    </source>
</evidence>
<feature type="domain" description="Response regulatory" evidence="16">
    <location>
        <begin position="405"/>
        <end position="526"/>
    </location>
</feature>
<keyword evidence="12" id="KW-0902">Two-component regulatory system</keyword>
<keyword evidence="8" id="KW-0547">Nucleotide-binding</keyword>
<comment type="caution">
    <text evidence="20">The sequence shown here is derived from an EMBL/GenBank/DDBJ whole genome shotgun (WGS) entry which is preliminary data.</text>
</comment>
<protein>
    <recommendedName>
        <fullName evidence="3">histidine kinase</fullName>
        <ecNumber evidence="3">2.7.13.3</ecNumber>
    </recommendedName>
</protein>
<dbReference type="NCBIfam" id="TIGR00229">
    <property type="entry name" value="sensory_box"/>
    <property type="match status" value="1"/>
</dbReference>
<dbReference type="InterPro" id="IPR036890">
    <property type="entry name" value="HATPase_C_sf"/>
</dbReference>
<comment type="catalytic activity">
    <reaction evidence="1">
        <text>ATP + protein L-histidine = ADP + protein N-phospho-L-histidine.</text>
        <dbReference type="EC" id="2.7.13.3"/>
    </reaction>
</comment>
<dbReference type="PANTHER" id="PTHR45339">
    <property type="entry name" value="HYBRID SIGNAL TRANSDUCTION HISTIDINE KINASE J"/>
    <property type="match status" value="1"/>
</dbReference>
<evidence type="ECO:0000256" key="5">
    <source>
        <dbReference type="ARBA" id="ARBA00022553"/>
    </source>
</evidence>
<dbReference type="PROSITE" id="PS50112">
    <property type="entry name" value="PAS"/>
    <property type="match status" value="1"/>
</dbReference>
<dbReference type="Pfam" id="PF02518">
    <property type="entry name" value="HATPase_c"/>
    <property type="match status" value="1"/>
</dbReference>
<evidence type="ECO:0000256" key="8">
    <source>
        <dbReference type="ARBA" id="ARBA00022741"/>
    </source>
</evidence>
<dbReference type="GO" id="GO:0005524">
    <property type="term" value="F:ATP binding"/>
    <property type="evidence" value="ECO:0007669"/>
    <property type="project" value="UniProtKB-KW"/>
</dbReference>
<evidence type="ECO:0000256" key="11">
    <source>
        <dbReference type="ARBA" id="ARBA00022989"/>
    </source>
</evidence>
<dbReference type="GO" id="GO:0005886">
    <property type="term" value="C:plasma membrane"/>
    <property type="evidence" value="ECO:0007669"/>
    <property type="project" value="UniProtKB-SubCell"/>
</dbReference>
<feature type="domain" description="Response regulatory" evidence="16">
    <location>
        <begin position="555"/>
        <end position="673"/>
    </location>
</feature>
<evidence type="ECO:0000256" key="12">
    <source>
        <dbReference type="ARBA" id="ARBA00023012"/>
    </source>
</evidence>
<dbReference type="Gene3D" id="3.40.50.2300">
    <property type="match status" value="2"/>
</dbReference>
<feature type="non-terminal residue" evidence="20">
    <location>
        <position position="749"/>
    </location>
</feature>
<dbReference type="AlphaFoldDB" id="A0A0F9HQ42"/>
<keyword evidence="4" id="KW-1003">Cell membrane</keyword>
<evidence type="ECO:0000259" key="19">
    <source>
        <dbReference type="PROSITE" id="PS50894"/>
    </source>
</evidence>
<dbReference type="InterPro" id="IPR008207">
    <property type="entry name" value="Sig_transdc_His_kin_Hpt_dom"/>
</dbReference>
<evidence type="ECO:0000256" key="13">
    <source>
        <dbReference type="ARBA" id="ARBA00023136"/>
    </source>
</evidence>
<dbReference type="PROSITE" id="PS50894">
    <property type="entry name" value="HPT"/>
    <property type="match status" value="1"/>
</dbReference>
<organism evidence="20">
    <name type="scientific">marine sediment metagenome</name>
    <dbReference type="NCBI Taxonomy" id="412755"/>
    <lineage>
        <taxon>unclassified sequences</taxon>
        <taxon>metagenomes</taxon>
        <taxon>ecological metagenomes</taxon>
    </lineage>
</organism>
<dbReference type="GO" id="GO:0000155">
    <property type="term" value="F:phosphorelay sensor kinase activity"/>
    <property type="evidence" value="ECO:0007669"/>
    <property type="project" value="InterPro"/>
</dbReference>
<feature type="domain" description="HPt" evidence="19">
    <location>
        <begin position="707"/>
        <end position="749"/>
    </location>
</feature>
<dbReference type="PANTHER" id="PTHR45339:SF1">
    <property type="entry name" value="HYBRID SIGNAL TRANSDUCTION HISTIDINE KINASE J"/>
    <property type="match status" value="1"/>
</dbReference>
<keyword evidence="7" id="KW-0812">Transmembrane</keyword>
<keyword evidence="14" id="KW-0175">Coiled coil</keyword>
<dbReference type="CDD" id="cd16922">
    <property type="entry name" value="HATPase_EvgS-ArcB-TorS-like"/>
    <property type="match status" value="1"/>
</dbReference>
<proteinExistence type="predicted"/>
<dbReference type="Pfam" id="PF00072">
    <property type="entry name" value="Response_reg"/>
    <property type="match status" value="2"/>
</dbReference>
<dbReference type="SMART" id="SM00448">
    <property type="entry name" value="REC"/>
    <property type="match status" value="2"/>
</dbReference>
<evidence type="ECO:0000259" key="17">
    <source>
        <dbReference type="PROSITE" id="PS50112"/>
    </source>
</evidence>
<dbReference type="Gene3D" id="1.10.287.130">
    <property type="match status" value="1"/>
</dbReference>
<dbReference type="InterPro" id="IPR003661">
    <property type="entry name" value="HisK_dim/P_dom"/>
</dbReference>
<evidence type="ECO:0000256" key="10">
    <source>
        <dbReference type="ARBA" id="ARBA00022840"/>
    </source>
</evidence>
<evidence type="ECO:0000259" key="15">
    <source>
        <dbReference type="PROSITE" id="PS50109"/>
    </source>
</evidence>
<dbReference type="Pfam" id="PF13426">
    <property type="entry name" value="PAS_9"/>
    <property type="match status" value="1"/>
</dbReference>